<protein>
    <submittedName>
        <fullName evidence="1">Uncharacterized protein</fullName>
    </submittedName>
</protein>
<organism evidence="1 2">
    <name type="scientific">Segatella copri</name>
    <dbReference type="NCBI Taxonomy" id="165179"/>
    <lineage>
        <taxon>Bacteria</taxon>
        <taxon>Pseudomonadati</taxon>
        <taxon>Bacteroidota</taxon>
        <taxon>Bacteroidia</taxon>
        <taxon>Bacteroidales</taxon>
        <taxon>Prevotellaceae</taxon>
        <taxon>Segatella</taxon>
    </lineage>
</organism>
<dbReference type="EMBL" id="VZCC01000024">
    <property type="protein sequence ID" value="MQN83340.1"/>
    <property type="molecule type" value="Genomic_DNA"/>
</dbReference>
<comment type="caution">
    <text evidence="1">The sequence shown here is derived from an EMBL/GenBank/DDBJ whole genome shotgun (WGS) entry which is preliminary data.</text>
</comment>
<dbReference type="RefSeq" id="WP_153118519.1">
    <property type="nucleotide sequence ID" value="NZ_VZCC01000024.1"/>
</dbReference>
<proteinExistence type="predicted"/>
<reference evidence="2" key="1">
    <citation type="submission" date="2019-09" db="EMBL/GenBank/DDBJ databases">
        <title>Distinct polysaccharide growth profiles of human intestinal Prevotella copri isolates.</title>
        <authorList>
            <person name="Fehlner-Peach H."/>
            <person name="Magnabosco C."/>
            <person name="Raghavan V."/>
            <person name="Scher J.U."/>
            <person name="Tett A."/>
            <person name="Cox L.M."/>
            <person name="Gottsegen C."/>
            <person name="Watters A."/>
            <person name="Wiltshire- Gordon J.D."/>
            <person name="Segata N."/>
            <person name="Bonneau R."/>
            <person name="Littman D.R."/>
        </authorList>
    </citation>
    <scope>NUCLEOTIDE SEQUENCE [LARGE SCALE GENOMIC DNA]</scope>
    <source>
        <strain evidence="2">iAA108</strain>
    </source>
</reference>
<gene>
    <name evidence="1" type="ORF">F7D74_04920</name>
</gene>
<sequence length="380" mass="44931">MKEWEYLIDDKRVTWNSSFPDNELDSSDFGLAFFYSPYYMAEDDNLEVRIKGGYTIGWLITLSYLQEKDKDFIDQHKPWLNKFASIGIPSLLAHIVEEEPDFLIYQDNECSLSDIDLPACHVFVYRISQISKDDIYKFLPGFYDEGFYHVNKLSDVKDESLFYKSSYEDNLIKDDKKRKINLNKIDYSDDLMKLVRNLYDKWLPYSYVNAFSRYIYLYQVVEYFMEIAFEESLFVHIKDFNNKNINKNDLRKKIATDSEEIAKIGMVFNGISLSHSVALDFNNNVDNFLSKIGSELSGKSIGKHVYKIRNLLVHNMRLAVDYENELNDVVECFEKLIAIRLNMGMSDDHNKHMVVCDISERYKKNKKRMKKTYVQYKYGK</sequence>
<evidence type="ECO:0000313" key="2">
    <source>
        <dbReference type="Proteomes" id="UP000421408"/>
    </source>
</evidence>
<evidence type="ECO:0000313" key="1">
    <source>
        <dbReference type="EMBL" id="MQN83340.1"/>
    </source>
</evidence>
<name>A0AA90ZSJ6_9BACT</name>
<dbReference type="Proteomes" id="UP000421408">
    <property type="component" value="Unassembled WGS sequence"/>
</dbReference>
<dbReference type="AlphaFoldDB" id="A0AA90ZSJ6"/>
<accession>A0AA90ZSJ6</accession>